<evidence type="ECO:0000313" key="1">
    <source>
        <dbReference type="EMBL" id="SVD70826.1"/>
    </source>
</evidence>
<dbReference type="EMBL" id="UINC01168014">
    <property type="protein sequence ID" value="SVD70826.1"/>
    <property type="molecule type" value="Genomic_DNA"/>
</dbReference>
<protein>
    <submittedName>
        <fullName evidence="1">Uncharacterized protein</fullName>
    </submittedName>
</protein>
<gene>
    <name evidence="1" type="ORF">METZ01_LOCUS423680</name>
</gene>
<accession>A0A382XI29</accession>
<feature type="non-terminal residue" evidence="1">
    <location>
        <position position="25"/>
    </location>
</feature>
<dbReference type="AlphaFoldDB" id="A0A382XI29"/>
<reference evidence="1" key="1">
    <citation type="submission" date="2018-05" db="EMBL/GenBank/DDBJ databases">
        <authorList>
            <person name="Lanie J.A."/>
            <person name="Ng W.-L."/>
            <person name="Kazmierczak K.M."/>
            <person name="Andrzejewski T.M."/>
            <person name="Davidsen T.M."/>
            <person name="Wayne K.J."/>
            <person name="Tettelin H."/>
            <person name="Glass J.I."/>
            <person name="Rusch D."/>
            <person name="Podicherti R."/>
            <person name="Tsui H.-C.T."/>
            <person name="Winkler M.E."/>
        </authorList>
    </citation>
    <scope>NUCLEOTIDE SEQUENCE</scope>
</reference>
<proteinExistence type="predicted"/>
<sequence>MSSGNGLVRTFLKFTWLAWPCCWNA</sequence>
<name>A0A382XI29_9ZZZZ</name>
<organism evidence="1">
    <name type="scientific">marine metagenome</name>
    <dbReference type="NCBI Taxonomy" id="408172"/>
    <lineage>
        <taxon>unclassified sequences</taxon>
        <taxon>metagenomes</taxon>
        <taxon>ecological metagenomes</taxon>
    </lineage>
</organism>